<dbReference type="EMBL" id="BIFS01000001">
    <property type="protein sequence ID" value="GCE20918.1"/>
    <property type="molecule type" value="Genomic_DNA"/>
</dbReference>
<organism evidence="1 2">
    <name type="scientific">Dictyobacter kobayashii</name>
    <dbReference type="NCBI Taxonomy" id="2014872"/>
    <lineage>
        <taxon>Bacteria</taxon>
        <taxon>Bacillati</taxon>
        <taxon>Chloroflexota</taxon>
        <taxon>Ktedonobacteria</taxon>
        <taxon>Ktedonobacterales</taxon>
        <taxon>Dictyobacteraceae</taxon>
        <taxon>Dictyobacter</taxon>
    </lineage>
</organism>
<dbReference type="Proteomes" id="UP000287188">
    <property type="component" value="Unassembled WGS sequence"/>
</dbReference>
<accession>A0A402ANZ5</accession>
<protein>
    <submittedName>
        <fullName evidence="1">Uncharacterized protein</fullName>
    </submittedName>
</protein>
<dbReference type="AlphaFoldDB" id="A0A402ANZ5"/>
<keyword evidence="2" id="KW-1185">Reference proteome</keyword>
<gene>
    <name evidence="1" type="ORF">KDK_47180</name>
</gene>
<dbReference type="RefSeq" id="WP_126552507.1">
    <property type="nucleotide sequence ID" value="NZ_BIFS01000001.1"/>
</dbReference>
<reference evidence="2" key="1">
    <citation type="submission" date="2018-12" db="EMBL/GenBank/DDBJ databases">
        <title>Tengunoibacter tsumagoiensis gen. nov., sp. nov., Dictyobacter kobayashii sp. nov., D. alpinus sp. nov., and D. joshuensis sp. nov. and description of Dictyobacteraceae fam. nov. within the order Ktedonobacterales isolated from Tengu-no-mugimeshi.</title>
        <authorList>
            <person name="Wang C.M."/>
            <person name="Zheng Y."/>
            <person name="Sakai Y."/>
            <person name="Toyoda A."/>
            <person name="Minakuchi Y."/>
            <person name="Abe K."/>
            <person name="Yokota A."/>
            <person name="Yabe S."/>
        </authorList>
    </citation>
    <scope>NUCLEOTIDE SEQUENCE [LARGE SCALE GENOMIC DNA]</scope>
    <source>
        <strain evidence="2">Uno11</strain>
    </source>
</reference>
<evidence type="ECO:0000313" key="2">
    <source>
        <dbReference type="Proteomes" id="UP000287188"/>
    </source>
</evidence>
<dbReference type="OrthoDB" id="5196166at2"/>
<comment type="caution">
    <text evidence="1">The sequence shown here is derived from an EMBL/GenBank/DDBJ whole genome shotgun (WGS) entry which is preliminary data.</text>
</comment>
<name>A0A402ANZ5_9CHLR</name>
<sequence length="159" mass="18248">MSAGKLVFTLQKLYKDSWVAVLGDGIEKAIITASSIPSPPLEPLLWAVRLLLLGASDAKCSWWNEPGEYRWLFVRQREQVLIHIVWFRDIADWSDEKGKTVLRMECDLLSFAKRLFHQLGQLQYRDGDLTIPLDEHQKLQKAIQAFEYANRGMQASDAS</sequence>
<proteinExistence type="predicted"/>
<evidence type="ECO:0000313" key="1">
    <source>
        <dbReference type="EMBL" id="GCE20918.1"/>
    </source>
</evidence>